<dbReference type="Proteomes" id="UP000446768">
    <property type="component" value="Unassembled WGS sequence"/>
</dbReference>
<feature type="domain" description="Endonuclease/exonuclease/phosphatase" evidence="2">
    <location>
        <begin position="128"/>
        <end position="399"/>
    </location>
</feature>
<comment type="caution">
    <text evidence="3">The sequence shown here is derived from an EMBL/GenBank/DDBJ whole genome shotgun (WGS) entry which is preliminary data.</text>
</comment>
<dbReference type="EMBL" id="WKJJ01000005">
    <property type="protein sequence ID" value="MRV72112.1"/>
    <property type="molecule type" value="Genomic_DNA"/>
</dbReference>
<evidence type="ECO:0000313" key="3">
    <source>
        <dbReference type="EMBL" id="MRV72112.1"/>
    </source>
</evidence>
<protein>
    <recommendedName>
        <fullName evidence="2">Endonuclease/exonuclease/phosphatase domain-containing protein</fullName>
    </recommendedName>
</protein>
<dbReference type="SUPFAM" id="SSF56219">
    <property type="entry name" value="DNase I-like"/>
    <property type="match status" value="1"/>
</dbReference>
<feature type="signal peptide" evidence="1">
    <location>
        <begin position="1"/>
        <end position="22"/>
    </location>
</feature>
<proteinExistence type="predicted"/>
<dbReference type="PROSITE" id="PS51257">
    <property type="entry name" value="PROKAR_LIPOPROTEIN"/>
    <property type="match status" value="1"/>
</dbReference>
<keyword evidence="4" id="KW-1185">Reference proteome</keyword>
<gene>
    <name evidence="3" type="ORF">GJ700_10340</name>
</gene>
<dbReference type="Pfam" id="PF03372">
    <property type="entry name" value="Exo_endo_phos"/>
    <property type="match status" value="1"/>
</dbReference>
<reference evidence="3 4" key="1">
    <citation type="submission" date="2019-11" db="EMBL/GenBank/DDBJ databases">
        <title>Novel species isolated from a subtropical stream in China.</title>
        <authorList>
            <person name="Lu H."/>
        </authorList>
    </citation>
    <scope>NUCLEOTIDE SEQUENCE [LARGE SCALE GENOMIC DNA]</scope>
    <source>
        <strain evidence="3 4">FT92W</strain>
    </source>
</reference>
<dbReference type="GO" id="GO:0003824">
    <property type="term" value="F:catalytic activity"/>
    <property type="evidence" value="ECO:0007669"/>
    <property type="project" value="InterPro"/>
</dbReference>
<dbReference type="InterPro" id="IPR005135">
    <property type="entry name" value="Endo/exonuclease/phosphatase"/>
</dbReference>
<dbReference type="AlphaFoldDB" id="A0A7X2IM61"/>
<accession>A0A7X2IM61</accession>
<evidence type="ECO:0000256" key="1">
    <source>
        <dbReference type="SAM" id="SignalP"/>
    </source>
</evidence>
<dbReference type="Gene3D" id="3.60.10.10">
    <property type="entry name" value="Endonuclease/exonuclease/phosphatase"/>
    <property type="match status" value="1"/>
</dbReference>
<feature type="chain" id="PRO_5030793385" description="Endonuclease/exonuclease/phosphatase domain-containing protein" evidence="1">
    <location>
        <begin position="23"/>
        <end position="408"/>
    </location>
</feature>
<dbReference type="RefSeq" id="WP_154373317.1">
    <property type="nucleotide sequence ID" value="NZ_WKJJ01000005.1"/>
</dbReference>
<name>A0A7X2IM61_9BURK</name>
<evidence type="ECO:0000259" key="2">
    <source>
        <dbReference type="Pfam" id="PF03372"/>
    </source>
</evidence>
<sequence length="408" mass="43904">MKFRLSALALLSATAGCTTPVAQVSPPVPVGVASFNMAWAGTEADFTTHLAMCTAVEWCDTRPRRKQGETTPSPEAIATARRCEAAIDQFAGGARQAMQIAPCNAYKGRNAADTVTLANYQKKLAGLRATIASLIEKDGVQVIAFQEVKSDQVIRDVLGVHAATFDVCYAPHNAFQTVAFAWNKAVTQKPGQCASRTELAVAEDPANPANFRTVRPGLALELTIHGQPVTFMNVHLKSSCANLKANGPFPARTLDDADAACRVLNRQVPALEDWIEAVDAKSPRFVLLGDFNRRIDEEAAETLAPMQVRTDGSDPAGPNKKDGLGYVASKYLWQEISDGKPTLHQVPLSSLDTGCKGFTGLDHIVLSDALKALQTTATLTSRKVPVVNEPRQVIETSDHCPRIMTLNL</sequence>
<evidence type="ECO:0000313" key="4">
    <source>
        <dbReference type="Proteomes" id="UP000446768"/>
    </source>
</evidence>
<dbReference type="InterPro" id="IPR036691">
    <property type="entry name" value="Endo/exonu/phosph_ase_sf"/>
</dbReference>
<keyword evidence="1" id="KW-0732">Signal</keyword>
<organism evidence="3 4">
    <name type="scientific">Pseudoduganella rivuli</name>
    <dbReference type="NCBI Taxonomy" id="2666085"/>
    <lineage>
        <taxon>Bacteria</taxon>
        <taxon>Pseudomonadati</taxon>
        <taxon>Pseudomonadota</taxon>
        <taxon>Betaproteobacteria</taxon>
        <taxon>Burkholderiales</taxon>
        <taxon>Oxalobacteraceae</taxon>
        <taxon>Telluria group</taxon>
        <taxon>Pseudoduganella</taxon>
    </lineage>
</organism>